<dbReference type="AlphaFoldDB" id="A0A7R9FLI0"/>
<dbReference type="Gene3D" id="1.10.533.10">
    <property type="entry name" value="Death Domain, Fas"/>
    <property type="match status" value="1"/>
</dbReference>
<reference evidence="1" key="1">
    <citation type="submission" date="2020-11" db="EMBL/GenBank/DDBJ databases">
        <authorList>
            <person name="Tran Van P."/>
        </authorList>
    </citation>
    <scope>NUCLEOTIDE SEQUENCE</scope>
</reference>
<name>A0A7R9FLI0_9NEOP</name>
<dbReference type="EMBL" id="OE000680">
    <property type="protein sequence ID" value="CAD7454706.1"/>
    <property type="molecule type" value="Genomic_DNA"/>
</dbReference>
<sequence>MVQATRQYLRFRGADMLEVEEEFVVRKARRSPRRTRPHSMSQAVIGIGLRTIATPAFSADGGVSHPDLLLSCRRLQDVDVRLVAEKMGASWHLLGLRLNFSPETLDAIQTSSNISGTDVTSKVGYRESETTFAWRESGKPFRENHPQFTRVRFEPQSPRPRQSSTARN</sequence>
<evidence type="ECO:0000313" key="1">
    <source>
        <dbReference type="EMBL" id="CAD7454706.1"/>
    </source>
</evidence>
<accession>A0A7R9FLI0</accession>
<proteinExistence type="predicted"/>
<protein>
    <submittedName>
        <fullName evidence="1">Uncharacterized protein</fullName>
    </submittedName>
</protein>
<gene>
    <name evidence="1" type="ORF">TTEB3V08_LOCUS2802</name>
</gene>
<dbReference type="InterPro" id="IPR011029">
    <property type="entry name" value="DEATH-like_dom_sf"/>
</dbReference>
<organism evidence="1">
    <name type="scientific">Timema tahoe</name>
    <dbReference type="NCBI Taxonomy" id="61484"/>
    <lineage>
        <taxon>Eukaryota</taxon>
        <taxon>Metazoa</taxon>
        <taxon>Ecdysozoa</taxon>
        <taxon>Arthropoda</taxon>
        <taxon>Hexapoda</taxon>
        <taxon>Insecta</taxon>
        <taxon>Pterygota</taxon>
        <taxon>Neoptera</taxon>
        <taxon>Polyneoptera</taxon>
        <taxon>Phasmatodea</taxon>
        <taxon>Timematodea</taxon>
        <taxon>Timematoidea</taxon>
        <taxon>Timematidae</taxon>
        <taxon>Timema</taxon>
    </lineage>
</organism>